<evidence type="ECO:0000313" key="4">
    <source>
        <dbReference type="Proteomes" id="UP000660862"/>
    </source>
</evidence>
<evidence type="ECO:0000256" key="1">
    <source>
        <dbReference type="SAM" id="SignalP"/>
    </source>
</evidence>
<organism evidence="3 4">
    <name type="scientific">Parapedobacter pyrenivorans</name>
    <dbReference type="NCBI Taxonomy" id="1305674"/>
    <lineage>
        <taxon>Bacteria</taxon>
        <taxon>Pseudomonadati</taxon>
        <taxon>Bacteroidota</taxon>
        <taxon>Sphingobacteriia</taxon>
        <taxon>Sphingobacteriales</taxon>
        <taxon>Sphingobacteriaceae</taxon>
        <taxon>Parapedobacter</taxon>
    </lineage>
</organism>
<comment type="caution">
    <text evidence="3">The sequence shown here is derived from an EMBL/GenBank/DDBJ whole genome shotgun (WGS) entry which is preliminary data.</text>
</comment>
<dbReference type="Pfam" id="PF01835">
    <property type="entry name" value="MG2"/>
    <property type="match status" value="1"/>
</dbReference>
<keyword evidence="4" id="KW-1185">Reference proteome</keyword>
<dbReference type="InterPro" id="IPR002890">
    <property type="entry name" value="MG2"/>
</dbReference>
<accession>A0A917I007</accession>
<protein>
    <recommendedName>
        <fullName evidence="2">Macroglobulin domain-containing protein</fullName>
    </recommendedName>
</protein>
<feature type="signal peptide" evidence="1">
    <location>
        <begin position="1"/>
        <end position="26"/>
    </location>
</feature>
<dbReference type="EMBL" id="BMER01000005">
    <property type="protein sequence ID" value="GGH00547.1"/>
    <property type="molecule type" value="Genomic_DNA"/>
</dbReference>
<dbReference type="GO" id="GO:0004866">
    <property type="term" value="F:endopeptidase inhibitor activity"/>
    <property type="evidence" value="ECO:0007669"/>
    <property type="project" value="InterPro"/>
</dbReference>
<dbReference type="Proteomes" id="UP000660862">
    <property type="component" value="Unassembled WGS sequence"/>
</dbReference>
<keyword evidence="1" id="KW-0732">Signal</keyword>
<reference evidence="3" key="1">
    <citation type="journal article" date="2014" name="Int. J. Syst. Evol. Microbiol.">
        <title>Complete genome sequence of Corynebacterium casei LMG S-19264T (=DSM 44701T), isolated from a smear-ripened cheese.</title>
        <authorList>
            <consortium name="US DOE Joint Genome Institute (JGI-PGF)"/>
            <person name="Walter F."/>
            <person name="Albersmeier A."/>
            <person name="Kalinowski J."/>
            <person name="Ruckert C."/>
        </authorList>
    </citation>
    <scope>NUCLEOTIDE SEQUENCE</scope>
    <source>
        <strain evidence="3">CGMCC 1.12195</strain>
    </source>
</reference>
<proteinExistence type="predicted"/>
<sequence>MGYAHIIRLLLFSLVSVLMSAKNLHAQEIPVISAAAYAEKIYLQTDAEVYTADQTIWFTAIVVSSQDLHPSILSGVLHVELIASDERVIQRKRIQLAAGRGAGSFQLEKTYPQGVYQIRAYTEWNKNFGSDFIARCYVNLFPSTAEIERTPITAFQLREKEPNHFWLYAQLIPTMIDETHKKDLTAFLTVDQHRDTLVVKGARGNYLLDYPLPADATLATLTIETQNGARYTRTVLAKPDSLEVQFFAESGQLVLGIQSRIGIRIRNATGKGVATSGFIVDSRGDTVAPFRTNHLGIGSVKLTPLRGLTYNAVLAPRNAGKGTDRYPLPAVSDTGWVLAVEPRDTAVHLELRTNGSLADTLQVEVSSRGVPYYQIKGVAKNGLLATDLPYSSLPEGIIAFQAMDKQLQPVAMRLFFNRPNQNRLQVQASMDNPSYDKREKGLLSVRVSDDAGRPVKAALTVRVMNKDQFGRLPTGRQTLQSRILLDSELQGGVNEPGYYFLRETPYADIDALLLTHTSRYRYLIPLQDTFHYANEPQPYITGRVSGAFSKRGRDGVGITLLTFGQTKGMDAQDTDNLGRFAFGLGEEYVDSLAILLQSTNKKGKNQNYTISLDERIPPEVEFDQHRLISQVDSVVAYVAKQRQERAQRELSYKLASGEILLEEVEVVRKALSPQQQQVQDRYGEADVVIAGKAIQDKEEKWSYGLYSVLLFNFPEEIRIQRVGGNGGYLRAQVVGNEPTLVVIDGIPVPGYSYELIPNIPPSEVKSVELIKFARGFSTLYLETYPEASPMSAPMTGSVVAIYTHAGKGLYAARKPVGLLQATVPVYSPVTPFQAVSHKPDADDDRRPDLRTLLHWVDSLGTDEQGTCSTSFYHSDVAGQTVVIVEAMTDDGRIGYEQLVYEVKSP</sequence>
<feature type="domain" description="Macroglobulin" evidence="2">
    <location>
        <begin position="40"/>
        <end position="123"/>
    </location>
</feature>
<feature type="chain" id="PRO_5036996641" description="Macroglobulin domain-containing protein" evidence="1">
    <location>
        <begin position="27"/>
        <end position="905"/>
    </location>
</feature>
<evidence type="ECO:0000313" key="3">
    <source>
        <dbReference type="EMBL" id="GGH00547.1"/>
    </source>
</evidence>
<evidence type="ECO:0000259" key="2">
    <source>
        <dbReference type="Pfam" id="PF01835"/>
    </source>
</evidence>
<dbReference type="AlphaFoldDB" id="A0A917I007"/>
<gene>
    <name evidence="3" type="ORF">GCM10007415_40650</name>
</gene>
<dbReference type="Gene3D" id="2.60.40.1930">
    <property type="match status" value="1"/>
</dbReference>
<name>A0A917I007_9SPHI</name>
<reference evidence="3" key="2">
    <citation type="submission" date="2020-09" db="EMBL/GenBank/DDBJ databases">
        <authorList>
            <person name="Sun Q."/>
            <person name="Zhou Y."/>
        </authorList>
    </citation>
    <scope>NUCLEOTIDE SEQUENCE</scope>
    <source>
        <strain evidence="3">CGMCC 1.12195</strain>
    </source>
</reference>